<dbReference type="AlphaFoldDB" id="A0A926D426"/>
<dbReference type="EMBL" id="JACRSR010000001">
    <property type="protein sequence ID" value="MBC8531166.1"/>
    <property type="molecule type" value="Genomic_DNA"/>
</dbReference>
<dbReference type="Proteomes" id="UP000623172">
    <property type="component" value="Unassembled WGS sequence"/>
</dbReference>
<keyword evidence="2" id="KW-0808">Transferase</keyword>
<dbReference type="EC" id="2.3.1.234" evidence="1"/>
<dbReference type="InterPro" id="IPR017860">
    <property type="entry name" value="Peptidase_M22_CS"/>
</dbReference>
<evidence type="ECO:0000256" key="4">
    <source>
        <dbReference type="ARBA" id="ARBA00022723"/>
    </source>
</evidence>
<proteinExistence type="predicted"/>
<dbReference type="PANTHER" id="PTHR11735:SF11">
    <property type="entry name" value="TRNA THREONYLCARBAMOYLADENOSINE BIOSYNTHESIS PROTEIN TSAB"/>
    <property type="match status" value="1"/>
</dbReference>
<evidence type="ECO:0000313" key="8">
    <source>
        <dbReference type="EMBL" id="MBC8531166.1"/>
    </source>
</evidence>
<dbReference type="Gene3D" id="3.30.420.40">
    <property type="match status" value="2"/>
</dbReference>
<keyword evidence="5" id="KW-0012">Acyltransferase</keyword>
<evidence type="ECO:0000256" key="5">
    <source>
        <dbReference type="ARBA" id="ARBA00023315"/>
    </source>
</evidence>
<protein>
    <recommendedName>
        <fullName evidence="1">N(6)-L-threonylcarbamoyladenine synthase</fullName>
        <ecNumber evidence="1">2.3.1.234</ecNumber>
    </recommendedName>
</protein>
<dbReference type="Pfam" id="PF00814">
    <property type="entry name" value="TsaD"/>
    <property type="match status" value="1"/>
</dbReference>
<evidence type="ECO:0000256" key="6">
    <source>
        <dbReference type="ARBA" id="ARBA00048117"/>
    </source>
</evidence>
<comment type="catalytic activity">
    <reaction evidence="6">
        <text>L-threonylcarbamoyladenylate + adenosine(37) in tRNA = N(6)-L-threonylcarbamoyladenosine(37) in tRNA + AMP + H(+)</text>
        <dbReference type="Rhea" id="RHEA:37059"/>
        <dbReference type="Rhea" id="RHEA-COMP:10162"/>
        <dbReference type="Rhea" id="RHEA-COMP:10163"/>
        <dbReference type="ChEBI" id="CHEBI:15378"/>
        <dbReference type="ChEBI" id="CHEBI:73682"/>
        <dbReference type="ChEBI" id="CHEBI:74411"/>
        <dbReference type="ChEBI" id="CHEBI:74418"/>
        <dbReference type="ChEBI" id="CHEBI:456215"/>
        <dbReference type="EC" id="2.3.1.234"/>
    </reaction>
</comment>
<dbReference type="GO" id="GO:0046872">
    <property type="term" value="F:metal ion binding"/>
    <property type="evidence" value="ECO:0007669"/>
    <property type="project" value="UniProtKB-KW"/>
</dbReference>
<evidence type="ECO:0000256" key="1">
    <source>
        <dbReference type="ARBA" id="ARBA00012156"/>
    </source>
</evidence>
<dbReference type="PRINTS" id="PR00789">
    <property type="entry name" value="OSIALOPTASE"/>
</dbReference>
<dbReference type="PROSITE" id="PS01016">
    <property type="entry name" value="GLYCOPROTEASE"/>
    <property type="match status" value="1"/>
</dbReference>
<keyword evidence="9" id="KW-1185">Reference proteome</keyword>
<evidence type="ECO:0000256" key="3">
    <source>
        <dbReference type="ARBA" id="ARBA00022694"/>
    </source>
</evidence>
<evidence type="ECO:0000256" key="2">
    <source>
        <dbReference type="ARBA" id="ARBA00022679"/>
    </source>
</evidence>
<comment type="caution">
    <text evidence="8">The sequence shown here is derived from an EMBL/GenBank/DDBJ whole genome shotgun (WGS) entry which is preliminary data.</text>
</comment>
<keyword evidence="3" id="KW-0819">tRNA processing</keyword>
<dbReference type="GO" id="GO:0006400">
    <property type="term" value="P:tRNA modification"/>
    <property type="evidence" value="ECO:0007669"/>
    <property type="project" value="UniProtKB-ARBA"/>
</dbReference>
<dbReference type="PANTHER" id="PTHR11735">
    <property type="entry name" value="TRNA N6-ADENOSINE THREONYLCARBAMOYLTRANSFERASE"/>
    <property type="match status" value="1"/>
</dbReference>
<dbReference type="SUPFAM" id="SSF53067">
    <property type="entry name" value="Actin-like ATPase domain"/>
    <property type="match status" value="1"/>
</dbReference>
<evidence type="ECO:0000259" key="7">
    <source>
        <dbReference type="Pfam" id="PF00814"/>
    </source>
</evidence>
<accession>A0A926D426</accession>
<dbReference type="RefSeq" id="WP_249315276.1">
    <property type="nucleotide sequence ID" value="NZ_JACRSR010000001.1"/>
</dbReference>
<dbReference type="GO" id="GO:0070525">
    <property type="term" value="P:tRNA threonylcarbamoyladenosine metabolic process"/>
    <property type="evidence" value="ECO:0007669"/>
    <property type="project" value="UniProtKB-ARBA"/>
</dbReference>
<evidence type="ECO:0000313" key="9">
    <source>
        <dbReference type="Proteomes" id="UP000623172"/>
    </source>
</evidence>
<dbReference type="GO" id="GO:0005829">
    <property type="term" value="C:cytosol"/>
    <property type="evidence" value="ECO:0007669"/>
    <property type="project" value="TreeGrafter"/>
</dbReference>
<organism evidence="8 9">
    <name type="scientific">Gehongia tenuis</name>
    <dbReference type="NCBI Taxonomy" id="2763655"/>
    <lineage>
        <taxon>Bacteria</taxon>
        <taxon>Bacillati</taxon>
        <taxon>Bacillota</taxon>
        <taxon>Clostridia</taxon>
        <taxon>Christensenellales</taxon>
        <taxon>Christensenellaceae</taxon>
        <taxon>Gehongia</taxon>
    </lineage>
</organism>
<dbReference type="InterPro" id="IPR000905">
    <property type="entry name" value="Gcp-like_dom"/>
</dbReference>
<dbReference type="GO" id="GO:0061711">
    <property type="term" value="F:tRNA N(6)-L-threonylcarbamoyladenine synthase activity"/>
    <property type="evidence" value="ECO:0007669"/>
    <property type="project" value="UniProtKB-EC"/>
</dbReference>
<gene>
    <name evidence="8" type="ORF">H8696_04805</name>
</gene>
<name>A0A926D426_9FIRM</name>
<reference evidence="8" key="1">
    <citation type="submission" date="2020-08" db="EMBL/GenBank/DDBJ databases">
        <title>Genome public.</title>
        <authorList>
            <person name="Liu C."/>
            <person name="Sun Q."/>
        </authorList>
    </citation>
    <scope>NUCLEOTIDE SEQUENCE</scope>
    <source>
        <strain evidence="8">NSJ-53</strain>
    </source>
</reference>
<sequence>MSRTVLGLDTSCYTTSVALVDEHGRMEQKRRLLSVPQGERGLMQSKGVFQHIQRLPELMEALLKGQEEIAAVAASTRPRPVEGSYMPVFTASESVGRSLAAALRVPFYATSHQQGHIRAGMANNPMPERFLAVHLSGGTTEVLLVEGDELQITLLGGDADLHAGQMVDRVGVAVGCEFPAGPAMEALARECAGEGVVLPSSVRGFSVSFSGAESQAQRFLEAGESPERVAKGVLMCIARSLTKLLAHAVKETGISDVLLVGGVAQNLLIQHELTARLAKMRIPVKLRFADKSLSGDNAVGVALIGLAALQKEESHECTNH</sequence>
<keyword evidence="4" id="KW-0479">Metal-binding</keyword>
<dbReference type="InterPro" id="IPR043129">
    <property type="entry name" value="ATPase_NBD"/>
</dbReference>
<dbReference type="InterPro" id="IPR017861">
    <property type="entry name" value="KAE1/TsaD"/>
</dbReference>
<feature type="domain" description="Gcp-like" evidence="7">
    <location>
        <begin position="50"/>
        <end position="300"/>
    </location>
</feature>